<evidence type="ECO:0000256" key="2">
    <source>
        <dbReference type="ARBA" id="ARBA00022483"/>
    </source>
</evidence>
<evidence type="ECO:0000256" key="4">
    <source>
        <dbReference type="ARBA" id="ARBA00023028"/>
    </source>
</evidence>
<sequence>MKTNVRSKIGSTPAHDAAALGNLNALIWLVEKGECCLSDKDKEGATVLHVAARSRLKVLQFNSFAFQNTLIYLGASNILKN</sequence>
<dbReference type="Gene3D" id="1.25.40.20">
    <property type="entry name" value="Ankyrin repeat-containing domain"/>
    <property type="match status" value="1"/>
</dbReference>
<keyword evidence="5" id="KW-1053">Target membrane</keyword>
<evidence type="ECO:0000256" key="5">
    <source>
        <dbReference type="ARBA" id="ARBA00023298"/>
    </source>
</evidence>
<organism evidence="6 7">
    <name type="scientific">Dinothrombium tinctorium</name>
    <dbReference type="NCBI Taxonomy" id="1965070"/>
    <lineage>
        <taxon>Eukaryota</taxon>
        <taxon>Metazoa</taxon>
        <taxon>Ecdysozoa</taxon>
        <taxon>Arthropoda</taxon>
        <taxon>Chelicerata</taxon>
        <taxon>Arachnida</taxon>
        <taxon>Acari</taxon>
        <taxon>Acariformes</taxon>
        <taxon>Trombidiformes</taxon>
        <taxon>Prostigmata</taxon>
        <taxon>Anystina</taxon>
        <taxon>Parasitengona</taxon>
        <taxon>Trombidioidea</taxon>
        <taxon>Trombidiidae</taxon>
        <taxon>Dinothrombium</taxon>
    </lineage>
</organism>
<evidence type="ECO:0000313" key="6">
    <source>
        <dbReference type="EMBL" id="RWS06617.1"/>
    </source>
</evidence>
<comment type="caution">
    <text evidence="6">The sequence shown here is derived from an EMBL/GenBank/DDBJ whole genome shotgun (WGS) entry which is preliminary data.</text>
</comment>
<keyword evidence="5" id="KW-0472">Membrane</keyword>
<dbReference type="GO" id="GO:0044218">
    <property type="term" value="C:other organism cell membrane"/>
    <property type="evidence" value="ECO:0007669"/>
    <property type="project" value="UniProtKB-KW"/>
</dbReference>
<dbReference type="SUPFAM" id="SSF48403">
    <property type="entry name" value="Ankyrin repeat"/>
    <property type="match status" value="1"/>
</dbReference>
<protein>
    <submittedName>
        <fullName evidence="6">Uncharacterized protein</fullName>
    </submittedName>
</protein>
<keyword evidence="7" id="KW-1185">Reference proteome</keyword>
<dbReference type="Proteomes" id="UP000285301">
    <property type="component" value="Unassembled WGS sequence"/>
</dbReference>
<dbReference type="GO" id="GO:0044231">
    <property type="term" value="C:host cell presynaptic membrane"/>
    <property type="evidence" value="ECO:0007669"/>
    <property type="project" value="UniProtKB-KW"/>
</dbReference>
<name>A0A443QUA9_9ACAR</name>
<comment type="subcellular location">
    <subcellularLocation>
        <location evidence="1">Target cell membrane</location>
    </subcellularLocation>
</comment>
<reference evidence="6 7" key="1">
    <citation type="journal article" date="2018" name="Gigascience">
        <title>Genomes of trombidid mites reveal novel predicted allergens and laterally-transferred genes associated with secondary metabolism.</title>
        <authorList>
            <person name="Dong X."/>
            <person name="Chaisiri K."/>
            <person name="Xia D."/>
            <person name="Armstrong S.D."/>
            <person name="Fang Y."/>
            <person name="Donnelly M.J."/>
            <person name="Kadowaki T."/>
            <person name="McGarry J.W."/>
            <person name="Darby A.C."/>
            <person name="Makepeace B.L."/>
        </authorList>
    </citation>
    <scope>NUCLEOTIDE SEQUENCE [LARGE SCALE GENOMIC DNA]</scope>
    <source>
        <strain evidence="6">UoL-WK</strain>
    </source>
</reference>
<evidence type="ECO:0000313" key="7">
    <source>
        <dbReference type="Proteomes" id="UP000285301"/>
    </source>
</evidence>
<dbReference type="STRING" id="1965070.A0A443QUA9"/>
<dbReference type="GO" id="GO:0006887">
    <property type="term" value="P:exocytosis"/>
    <property type="evidence" value="ECO:0007669"/>
    <property type="project" value="UniProtKB-KW"/>
</dbReference>
<dbReference type="AlphaFoldDB" id="A0A443QUA9"/>
<dbReference type="InterPro" id="IPR036770">
    <property type="entry name" value="Ankyrin_rpt-contain_sf"/>
</dbReference>
<gene>
    <name evidence="6" type="ORF">B4U79_18247</name>
</gene>
<evidence type="ECO:0000256" key="3">
    <source>
        <dbReference type="ARBA" id="ARBA00022537"/>
    </source>
</evidence>
<evidence type="ECO:0000256" key="1">
    <source>
        <dbReference type="ARBA" id="ARBA00004175"/>
    </source>
</evidence>
<dbReference type="EMBL" id="NCKU01003987">
    <property type="protein sequence ID" value="RWS06617.1"/>
    <property type="molecule type" value="Genomic_DNA"/>
</dbReference>
<keyword evidence="2" id="KW-0268">Exocytosis</keyword>
<proteinExistence type="predicted"/>
<keyword evidence="3" id="KW-1052">Target cell membrane</keyword>
<dbReference type="InterPro" id="IPR002110">
    <property type="entry name" value="Ankyrin_rpt"/>
</dbReference>
<keyword evidence="4" id="KW-0638">Presynaptic neurotoxin</keyword>
<keyword evidence="4" id="KW-0528">Neurotoxin</keyword>
<dbReference type="OrthoDB" id="9988580at2759"/>
<keyword evidence="4" id="KW-0800">Toxin</keyword>
<dbReference type="Pfam" id="PF12796">
    <property type="entry name" value="Ank_2"/>
    <property type="match status" value="1"/>
</dbReference>
<accession>A0A443QUA9</accession>